<proteinExistence type="predicted"/>
<name>A0AAD1SXG7_PELCU</name>
<dbReference type="AlphaFoldDB" id="A0AAD1SXG7"/>
<evidence type="ECO:0000256" key="1">
    <source>
        <dbReference type="SAM" id="MobiDB-lite"/>
    </source>
</evidence>
<reference evidence="2" key="1">
    <citation type="submission" date="2022-03" db="EMBL/GenBank/DDBJ databases">
        <authorList>
            <person name="Alioto T."/>
            <person name="Alioto T."/>
            <person name="Gomez Garrido J."/>
        </authorList>
    </citation>
    <scope>NUCLEOTIDE SEQUENCE</scope>
</reference>
<organism evidence="2 3">
    <name type="scientific">Pelobates cultripes</name>
    <name type="common">Western spadefoot toad</name>
    <dbReference type="NCBI Taxonomy" id="61616"/>
    <lineage>
        <taxon>Eukaryota</taxon>
        <taxon>Metazoa</taxon>
        <taxon>Chordata</taxon>
        <taxon>Craniata</taxon>
        <taxon>Vertebrata</taxon>
        <taxon>Euteleostomi</taxon>
        <taxon>Amphibia</taxon>
        <taxon>Batrachia</taxon>
        <taxon>Anura</taxon>
        <taxon>Pelobatoidea</taxon>
        <taxon>Pelobatidae</taxon>
        <taxon>Pelobates</taxon>
    </lineage>
</organism>
<feature type="region of interest" description="Disordered" evidence="1">
    <location>
        <begin position="43"/>
        <end position="103"/>
    </location>
</feature>
<dbReference type="Proteomes" id="UP001295444">
    <property type="component" value="Chromosome 08"/>
</dbReference>
<sequence length="103" mass="11550">MRTDATVGSSGRRPHSALINGIASGCRKSRAYRGTRPAELEELYSSPWLPDNPPQHTDTMGRRTQKTQVGPSKDSQDIGEMLQRPMPSKMAALPNQHTHNRWR</sequence>
<dbReference type="EMBL" id="OW240919">
    <property type="protein sequence ID" value="CAH2312168.1"/>
    <property type="molecule type" value="Genomic_DNA"/>
</dbReference>
<accession>A0AAD1SXG7</accession>
<gene>
    <name evidence="2" type="ORF">PECUL_23A057203</name>
</gene>
<keyword evidence="3" id="KW-1185">Reference proteome</keyword>
<evidence type="ECO:0000313" key="3">
    <source>
        <dbReference type="Proteomes" id="UP001295444"/>
    </source>
</evidence>
<evidence type="ECO:0000313" key="2">
    <source>
        <dbReference type="EMBL" id="CAH2312168.1"/>
    </source>
</evidence>
<dbReference type="PROSITE" id="PS51257">
    <property type="entry name" value="PROKAR_LIPOPROTEIN"/>
    <property type="match status" value="1"/>
</dbReference>
<protein>
    <submittedName>
        <fullName evidence="2">Uncharacterized protein</fullName>
    </submittedName>
</protein>